<dbReference type="EMBL" id="MCFD01000009">
    <property type="protein sequence ID" value="ORX68841.1"/>
    <property type="molecule type" value="Genomic_DNA"/>
</dbReference>
<reference evidence="2 3" key="1">
    <citation type="submission" date="2016-07" db="EMBL/GenBank/DDBJ databases">
        <title>Pervasive Adenine N6-methylation of Active Genes in Fungi.</title>
        <authorList>
            <consortium name="DOE Joint Genome Institute"/>
            <person name="Mondo S.J."/>
            <person name="Dannebaum R.O."/>
            <person name="Kuo R.C."/>
            <person name="Labutti K."/>
            <person name="Haridas S."/>
            <person name="Kuo A."/>
            <person name="Salamov A."/>
            <person name="Ahrendt S.R."/>
            <person name="Lipzen A."/>
            <person name="Sullivan W."/>
            <person name="Andreopoulos W.B."/>
            <person name="Clum A."/>
            <person name="Lindquist E."/>
            <person name="Daum C."/>
            <person name="Ramamoorthy G.K."/>
            <person name="Gryganskyi A."/>
            <person name="Culley D."/>
            <person name="Magnuson J.K."/>
            <person name="James T.Y."/>
            <person name="O'Malley M.A."/>
            <person name="Stajich J.E."/>
            <person name="Spatafora J.W."/>
            <person name="Visel A."/>
            <person name="Grigoriev I.V."/>
        </authorList>
    </citation>
    <scope>NUCLEOTIDE SEQUENCE [LARGE SCALE GENOMIC DNA]</scope>
    <source>
        <strain evidence="2 3">ATCC 12442</strain>
    </source>
</reference>
<evidence type="ECO:0000313" key="2">
    <source>
        <dbReference type="EMBL" id="ORX68841.1"/>
    </source>
</evidence>
<comment type="caution">
    <text evidence="2">The sequence shown here is derived from an EMBL/GenBank/DDBJ whole genome shotgun (WGS) entry which is preliminary data.</text>
</comment>
<evidence type="ECO:0000256" key="1">
    <source>
        <dbReference type="SAM" id="MobiDB-lite"/>
    </source>
</evidence>
<proteinExistence type="predicted"/>
<gene>
    <name evidence="2" type="ORF">DL89DRAFT_185004</name>
</gene>
<dbReference type="OrthoDB" id="2123952at2759"/>
<dbReference type="RefSeq" id="XP_040742623.1">
    <property type="nucleotide sequence ID" value="XM_040883943.1"/>
</dbReference>
<dbReference type="GeneID" id="63800591"/>
<accession>A0A1Y1W5L8</accession>
<dbReference type="Proteomes" id="UP000193922">
    <property type="component" value="Unassembled WGS sequence"/>
</dbReference>
<sequence>MPPSYDYSGAHPITIPIGPQHATMSAFHGAQYSSAPQQITAHMYQRQIRPANALPAHMCNMQSGSTPSPLCSPQLMYMYGLGDGMSSPGSFSSVHSDLSDLATAHGCLPSVATPGSVVEDPMNFAMFDTQGVAQMSQPAMSVGTPMQDLTSLQSEMAGLSLPSQWATPTQLPVNTPPAASAPFNALSESPPILKRHKRSDTSDSAPLLERSSVERSSLGASPESPIPQAAVLGNTYTFSPNTQFSAPQAISSLFPSIENNSPLVIGNGGNQAYIDLALQQGRQDPNLLLNDKFMEFLMLNNQSQMVASQGQQPQSAQVQQSQAVQPGIAPELTMNHASANNTPSF</sequence>
<dbReference type="AlphaFoldDB" id="A0A1Y1W5L8"/>
<feature type="compositionally biased region" description="Low complexity" evidence="1">
    <location>
        <begin position="207"/>
        <end position="218"/>
    </location>
</feature>
<feature type="region of interest" description="Disordered" evidence="1">
    <location>
        <begin position="167"/>
        <end position="225"/>
    </location>
</feature>
<keyword evidence="3" id="KW-1185">Reference proteome</keyword>
<feature type="region of interest" description="Disordered" evidence="1">
    <location>
        <begin position="307"/>
        <end position="327"/>
    </location>
</feature>
<name>A0A1Y1W5L8_9FUNG</name>
<protein>
    <submittedName>
        <fullName evidence="2">Uncharacterized protein</fullName>
    </submittedName>
</protein>
<evidence type="ECO:0000313" key="3">
    <source>
        <dbReference type="Proteomes" id="UP000193922"/>
    </source>
</evidence>
<organism evidence="2 3">
    <name type="scientific">Linderina pennispora</name>
    <dbReference type="NCBI Taxonomy" id="61395"/>
    <lineage>
        <taxon>Eukaryota</taxon>
        <taxon>Fungi</taxon>
        <taxon>Fungi incertae sedis</taxon>
        <taxon>Zoopagomycota</taxon>
        <taxon>Kickxellomycotina</taxon>
        <taxon>Kickxellomycetes</taxon>
        <taxon>Kickxellales</taxon>
        <taxon>Kickxellaceae</taxon>
        <taxon>Linderina</taxon>
    </lineage>
</organism>